<dbReference type="Pfam" id="PF18766">
    <property type="entry name" value="SWI2_SNF2"/>
    <property type="match status" value="1"/>
</dbReference>
<dbReference type="EMBL" id="FRBG01000007">
    <property type="protein sequence ID" value="SHK93235.1"/>
    <property type="molecule type" value="Genomic_DNA"/>
</dbReference>
<feature type="domain" description="Helicase ATP-binding" evidence="12">
    <location>
        <begin position="285"/>
        <end position="449"/>
    </location>
</feature>
<dbReference type="PATRIC" id="fig|1121328.3.peg.253"/>
<dbReference type="InterPro" id="IPR040980">
    <property type="entry name" value="SWI2_SNF2"/>
</dbReference>
<evidence type="ECO:0000256" key="2">
    <source>
        <dbReference type="ARBA" id="ARBA00008598"/>
    </source>
</evidence>
<dbReference type="Gene3D" id="3.90.1570.50">
    <property type="match status" value="1"/>
</dbReference>
<dbReference type="STRING" id="1121328.JWYL7_0254"/>
<evidence type="ECO:0000256" key="10">
    <source>
        <dbReference type="ARBA" id="ARBA00023125"/>
    </source>
</evidence>
<keyword evidence="6 11" id="KW-0680">Restriction system</keyword>
<dbReference type="InterPro" id="IPR051268">
    <property type="entry name" value="Type-I_R_enzyme_R_subunit"/>
</dbReference>
<dbReference type="GO" id="GO:0009307">
    <property type="term" value="P:DNA restriction-modification system"/>
    <property type="evidence" value="ECO:0007669"/>
    <property type="project" value="UniProtKB-KW"/>
</dbReference>
<reference evidence="13 15" key="1">
    <citation type="submission" date="2016-02" db="EMBL/GenBank/DDBJ databases">
        <title>Draft genome sequence for Clostridium paradoxum JW-YL-7.</title>
        <authorList>
            <person name="Utturkar S.M."/>
            <person name="Lancaster A."/>
            <person name="Poole F.L."/>
            <person name="Adams M.W."/>
            <person name="Brown S.D."/>
        </authorList>
    </citation>
    <scope>NUCLEOTIDE SEQUENCE [LARGE SCALE GENOMIC DNA]</scope>
    <source>
        <strain evidence="13 15">JW-YL-7</strain>
    </source>
</reference>
<keyword evidence="5 11" id="KW-0547">Nucleotide-binding</keyword>
<dbReference type="PROSITE" id="PS51192">
    <property type="entry name" value="HELICASE_ATP_BIND_1"/>
    <property type="match status" value="1"/>
</dbReference>
<keyword evidence="8 11" id="KW-0378">Hydrolase</keyword>
<dbReference type="InterPro" id="IPR007409">
    <property type="entry name" value="Restrct_endonuc_type1_HsdR_N"/>
</dbReference>
<evidence type="ECO:0000313" key="13">
    <source>
        <dbReference type="EMBL" id="KXZ39179.1"/>
    </source>
</evidence>
<dbReference type="Pfam" id="PF11867">
    <property type="entry name" value="T1RH-like_C"/>
    <property type="match status" value="1"/>
</dbReference>
<dbReference type="CDD" id="cd18800">
    <property type="entry name" value="SF2_C_EcoR124I-like"/>
    <property type="match status" value="1"/>
</dbReference>
<evidence type="ECO:0000256" key="11">
    <source>
        <dbReference type="RuleBase" id="RU364115"/>
    </source>
</evidence>
<evidence type="ECO:0000313" key="14">
    <source>
        <dbReference type="EMBL" id="SHK93235.1"/>
    </source>
</evidence>
<name>A0A150FNF9_CLOPD</name>
<dbReference type="GO" id="GO:0003677">
    <property type="term" value="F:DNA binding"/>
    <property type="evidence" value="ECO:0007669"/>
    <property type="project" value="UniProtKB-KW"/>
</dbReference>
<dbReference type="Pfam" id="PF04313">
    <property type="entry name" value="HSDR_N"/>
    <property type="match status" value="1"/>
</dbReference>
<dbReference type="OrthoDB" id="9758243at2"/>
<dbReference type="PANTHER" id="PTHR30195:SF15">
    <property type="entry name" value="TYPE I RESTRICTION ENZYME HINDI ENDONUCLEASE SUBUNIT"/>
    <property type="match status" value="1"/>
</dbReference>
<organism evidence="13 15">
    <name type="scientific">Alkalithermobacter thermoalcaliphilus JW-YL-7 = DSM 7308</name>
    <dbReference type="NCBI Taxonomy" id="1121328"/>
    <lineage>
        <taxon>Bacteria</taxon>
        <taxon>Bacillati</taxon>
        <taxon>Bacillota</taxon>
        <taxon>Clostridia</taxon>
        <taxon>Peptostreptococcales</taxon>
        <taxon>Tepidibacteraceae</taxon>
        <taxon>Alkalithermobacter</taxon>
    </lineage>
</organism>
<evidence type="ECO:0000256" key="8">
    <source>
        <dbReference type="ARBA" id="ARBA00022801"/>
    </source>
</evidence>
<dbReference type="Proteomes" id="UP000092605">
    <property type="component" value="Unassembled WGS sequence"/>
</dbReference>
<keyword evidence="10 11" id="KW-0238">DNA-binding</keyword>
<comment type="function">
    <text evidence="11">Subunit R is required for both nuclease and ATPase activities, but not for modification.</text>
</comment>
<comment type="catalytic activity">
    <reaction evidence="1 11">
        <text>Endonucleolytic cleavage of DNA to give random double-stranded fragments with terminal 5'-phosphates, ATP is simultaneously hydrolyzed.</text>
        <dbReference type="EC" id="3.1.21.3"/>
    </reaction>
</comment>
<dbReference type="EMBL" id="LSFY01000001">
    <property type="protein sequence ID" value="KXZ39179.1"/>
    <property type="molecule type" value="Genomic_DNA"/>
</dbReference>
<dbReference type="AlphaFoldDB" id="A0A150FNF9"/>
<dbReference type="EC" id="3.1.21.3" evidence="11"/>
<reference evidence="14 16" key="2">
    <citation type="submission" date="2016-11" db="EMBL/GenBank/DDBJ databases">
        <authorList>
            <person name="Varghese N."/>
            <person name="Submissions S."/>
        </authorList>
    </citation>
    <scope>NUCLEOTIDE SEQUENCE [LARGE SCALE GENOMIC DNA]</scope>
    <source>
        <strain evidence="14 16">DSM 7308</strain>
    </source>
</reference>
<comment type="caution">
    <text evidence="13">The sequence shown here is derived from an EMBL/GenBank/DDBJ whole genome shotgun (WGS) entry which is preliminary data.</text>
</comment>
<evidence type="ECO:0000256" key="4">
    <source>
        <dbReference type="ARBA" id="ARBA00022722"/>
    </source>
</evidence>
<comment type="similarity">
    <text evidence="2 11">Belongs to the HsdR family.</text>
</comment>
<dbReference type="CDD" id="cd22332">
    <property type="entry name" value="HsdR_N"/>
    <property type="match status" value="1"/>
</dbReference>
<dbReference type="Proteomes" id="UP000323392">
    <property type="component" value="Unassembled WGS sequence"/>
</dbReference>
<evidence type="ECO:0000256" key="1">
    <source>
        <dbReference type="ARBA" id="ARBA00000851"/>
    </source>
</evidence>
<dbReference type="GO" id="GO:0005524">
    <property type="term" value="F:ATP binding"/>
    <property type="evidence" value="ECO:0007669"/>
    <property type="project" value="UniProtKB-KW"/>
</dbReference>
<accession>A0A150FNF9</accession>
<dbReference type="REBASE" id="150156">
    <property type="entry name" value="CpaYL7IP"/>
</dbReference>
<evidence type="ECO:0000313" key="15">
    <source>
        <dbReference type="Proteomes" id="UP000092605"/>
    </source>
</evidence>
<keyword evidence="16" id="KW-1185">Reference proteome</keyword>
<dbReference type="NCBIfam" id="TIGR00348">
    <property type="entry name" value="hsdR"/>
    <property type="match status" value="1"/>
</dbReference>
<protein>
    <recommendedName>
        <fullName evidence="11">Type I restriction enzyme endonuclease subunit</fullName>
        <shortName evidence="11">R protein</shortName>
        <ecNumber evidence="11">3.1.21.3</ecNumber>
    </recommendedName>
    <alternativeName>
        <fullName evidence="11">Type-1 restriction enzyme R protein</fullName>
    </alternativeName>
</protein>
<evidence type="ECO:0000259" key="12">
    <source>
        <dbReference type="PROSITE" id="PS51192"/>
    </source>
</evidence>
<proteinExistence type="inferred from homology"/>
<dbReference type="RefSeq" id="WP_066067888.1">
    <property type="nucleotide sequence ID" value="NZ_FRBG01000007.1"/>
</dbReference>
<evidence type="ECO:0000256" key="9">
    <source>
        <dbReference type="ARBA" id="ARBA00022840"/>
    </source>
</evidence>
<keyword evidence="7" id="KW-0255">Endonuclease</keyword>
<dbReference type="GO" id="GO:0009035">
    <property type="term" value="F:type I site-specific deoxyribonuclease activity"/>
    <property type="evidence" value="ECO:0007669"/>
    <property type="project" value="UniProtKB-EC"/>
</dbReference>
<evidence type="ECO:0000256" key="5">
    <source>
        <dbReference type="ARBA" id="ARBA00022741"/>
    </source>
</evidence>
<keyword evidence="9 11" id="KW-0067">ATP-binding</keyword>
<dbReference type="InterPro" id="IPR021810">
    <property type="entry name" value="T1RH-like_C"/>
</dbReference>
<evidence type="ECO:0000256" key="7">
    <source>
        <dbReference type="ARBA" id="ARBA00022759"/>
    </source>
</evidence>
<keyword evidence="4" id="KW-0540">Nuclease</keyword>
<dbReference type="Gene3D" id="3.40.50.300">
    <property type="entry name" value="P-loop containing nucleotide triphosphate hydrolases"/>
    <property type="match status" value="2"/>
</dbReference>
<evidence type="ECO:0000256" key="3">
    <source>
        <dbReference type="ARBA" id="ARBA00011296"/>
    </source>
</evidence>
<dbReference type="PANTHER" id="PTHR30195">
    <property type="entry name" value="TYPE I SITE-SPECIFIC DEOXYRIBONUCLEASE PROTEIN SUBUNIT M AND R"/>
    <property type="match status" value="1"/>
</dbReference>
<evidence type="ECO:0000313" key="16">
    <source>
        <dbReference type="Proteomes" id="UP000323392"/>
    </source>
</evidence>
<dbReference type="Pfam" id="PF22679">
    <property type="entry name" value="T1R_D3-like"/>
    <property type="match status" value="1"/>
</dbReference>
<sequence length="1051" mass="121830">MSWEYSENILVQNSAGNLLHDELEWDVQFAYNKEVLGENGTFGRKSYKEIVFTRYLRKALFENNDWLTEEYCDSAIKTLLAYTSSSSLMQINREKYGMLRDGIPIKVKKANGDQEDRLVRVFNFSDPEKNHFLAVKEMKIHGDLYRRRTDIVGFVNGIPLLFIELKKQNVDVQDAYTCNYTDYLDTIPQLFHFNAFVMLSNGLESKVGTLGSKYEFFNDWKRLHEDDSGSVELATMLRGICNKKNFMDLFENFILFDTSGGTTAKIMARNHQFLGVNEAVESYKNRKLNNGKLGVFWHTQGSGKSYSMVFLAQKIRRKFAGSPTFVILTDREELNKQISDTFEACGLLGTTKAKQFIATSGEDLIQKLKGNPSFIFTLIHKFNKPDEPPIIPDHDIIILSDEAHRTQNGIFADNMCTLLPTASRIGFTGTPLFAYDNITERTFGGYVSIYDFKRAVDDGATVPLYYENRADLLEIDNPEINDELLDAIEQADLDVNQQAKLEQELAKDIHVLTSEKRLDTIAKDFVDHYSELWTTGKAMFVCINKVTAVRMFNLAQKYWELKIKEIESSLSGATQQEYMEISRRLEWMKNTEMAVIISQEQNEVATFEKWGLDIKPHRSKMEKREMDKEFKDPDNPFRIVFVCAMWLTGFDVKCLSTIYLDKPLKAHTLMQTIARANRVYEGKSNGLIVDYVGVVKALRKALADYTKTKGGTDGSDPAPDKAELIARIIELTNDIIEYMKQHGFNLSALVQAVDFDKLYLVQEGANAMCVSEEVKKRFEVMARELFKLFKYVEKQEVTDQYRAYKNAISAVYDQMQEKRKHSDNTDLMIQLHNIVSEYINVVKLPEHVNEDGSGYLVESRRFDISHIDFERLQQEFARVKNKNLLMKDLQELINDRLDNMMKRNPSRINYYERYQKIIEEYNAEQDKAAIEKTFIDLTNFVNDLDDEEKRYVREGFNNDEELAMYDLLLKDSLTPAEIKKVKKLAKALLERIKDKISELDHWTEKEETQAAVDILIRDTLWSELPDSYDDRLLNEYRRKIYEFVYTTYPAA</sequence>
<evidence type="ECO:0000256" key="6">
    <source>
        <dbReference type="ARBA" id="ARBA00022747"/>
    </source>
</evidence>
<dbReference type="SUPFAM" id="SSF52540">
    <property type="entry name" value="P-loop containing nucleoside triphosphate hydrolases"/>
    <property type="match status" value="2"/>
</dbReference>
<comment type="subunit">
    <text evidence="3 11">The type I restriction/modification system is composed of three polypeptides R, M and S.</text>
</comment>
<dbReference type="InterPro" id="IPR014001">
    <property type="entry name" value="Helicase_ATP-bd"/>
</dbReference>
<dbReference type="SMART" id="SM00487">
    <property type="entry name" value="DEXDc"/>
    <property type="match status" value="1"/>
</dbReference>
<gene>
    <name evidence="13" type="ORF">JWYL7_0254</name>
    <name evidence="14" type="ORF">SAMN05661008_01167</name>
</gene>
<dbReference type="InterPro" id="IPR055180">
    <property type="entry name" value="HsdR_RecA-like_helicase_dom_2"/>
</dbReference>
<dbReference type="InterPro" id="IPR004473">
    <property type="entry name" value="Restrct_endonuc_typeI_HsdR"/>
</dbReference>
<dbReference type="InterPro" id="IPR027417">
    <property type="entry name" value="P-loop_NTPase"/>
</dbReference>